<dbReference type="Proteomes" id="UP001173801">
    <property type="component" value="Unassembled WGS sequence"/>
</dbReference>
<accession>A0ABT7HP65</accession>
<name>A0ABT7HP65_9BACT</name>
<gene>
    <name evidence="1" type="ORF">NYG85_04335</name>
</gene>
<dbReference type="EMBL" id="JANURM010000003">
    <property type="protein sequence ID" value="MDL0088600.1"/>
    <property type="molecule type" value="Genomic_DNA"/>
</dbReference>
<organism evidence="1 2">
    <name type="scientific">Campylobacter gastrosuis</name>
    <dbReference type="NCBI Taxonomy" id="2974576"/>
    <lineage>
        <taxon>Bacteria</taxon>
        <taxon>Pseudomonadati</taxon>
        <taxon>Campylobacterota</taxon>
        <taxon>Epsilonproteobacteria</taxon>
        <taxon>Campylobacterales</taxon>
        <taxon>Campylobacteraceae</taxon>
        <taxon>Campylobacter</taxon>
    </lineage>
</organism>
<dbReference type="RefSeq" id="WP_284937259.1">
    <property type="nucleotide sequence ID" value="NZ_JANURM010000003.1"/>
</dbReference>
<proteinExistence type="predicted"/>
<keyword evidence="2" id="KW-1185">Reference proteome</keyword>
<sequence>MSLSSFSFGSDSSFAYTHIFYDEGNKMSENFARNFASKDSKILKINGDISRFYTQLLSDFKGDVCIAGLTSNESYFVISQIAKDFKILPFYKDKKSSLCAWAMGKNLQKGAVL</sequence>
<comment type="caution">
    <text evidence="1">The sequence shown here is derived from an EMBL/GenBank/DDBJ whole genome shotgun (WGS) entry which is preliminary data.</text>
</comment>
<evidence type="ECO:0000313" key="1">
    <source>
        <dbReference type="EMBL" id="MDL0088600.1"/>
    </source>
</evidence>
<protein>
    <submittedName>
        <fullName evidence="1">Uncharacterized protein</fullName>
    </submittedName>
</protein>
<evidence type="ECO:0000313" key="2">
    <source>
        <dbReference type="Proteomes" id="UP001173801"/>
    </source>
</evidence>
<reference evidence="1" key="2">
    <citation type="journal article" date="2023" name="Microorganisms">
        <title>Isolation and Genomic Characteristics of Cat-Borne Campylobacter felis sp. nov. and Sheep-Borne Campylobacter ovis sp. nov.</title>
        <authorList>
            <person name="Wang H."/>
            <person name="Li Y."/>
            <person name="Gu Y."/>
            <person name="Zhou G."/>
            <person name="Chen X."/>
            <person name="Zhang X."/>
            <person name="Shao Z."/>
            <person name="Zhang J."/>
            <person name="Zhang M."/>
        </authorList>
    </citation>
    <scope>NUCLEOTIDE SEQUENCE</scope>
    <source>
        <strain evidence="1">PS10</strain>
    </source>
</reference>
<reference evidence="1" key="1">
    <citation type="submission" date="2022-08" db="EMBL/GenBank/DDBJ databases">
        <authorList>
            <person name="Wang H."/>
        </authorList>
    </citation>
    <scope>NUCLEOTIDE SEQUENCE</scope>
    <source>
        <strain evidence="1">PS10</strain>
    </source>
</reference>